<evidence type="ECO:0000256" key="1">
    <source>
        <dbReference type="SAM" id="MobiDB-lite"/>
    </source>
</evidence>
<name>A0A371EED1_MUCPR</name>
<accession>A0A371EED1</accession>
<keyword evidence="3" id="KW-1185">Reference proteome</keyword>
<feature type="compositionally biased region" description="Basic and acidic residues" evidence="1">
    <location>
        <begin position="60"/>
        <end position="70"/>
    </location>
</feature>
<protein>
    <recommendedName>
        <fullName evidence="4">Retrotransposon gag domain-containing protein</fullName>
    </recommendedName>
</protein>
<dbReference type="AlphaFoldDB" id="A0A371EED1"/>
<organism evidence="2 3">
    <name type="scientific">Mucuna pruriens</name>
    <name type="common">Velvet bean</name>
    <name type="synonym">Dolichos pruriens</name>
    <dbReference type="NCBI Taxonomy" id="157652"/>
    <lineage>
        <taxon>Eukaryota</taxon>
        <taxon>Viridiplantae</taxon>
        <taxon>Streptophyta</taxon>
        <taxon>Embryophyta</taxon>
        <taxon>Tracheophyta</taxon>
        <taxon>Spermatophyta</taxon>
        <taxon>Magnoliopsida</taxon>
        <taxon>eudicotyledons</taxon>
        <taxon>Gunneridae</taxon>
        <taxon>Pentapetalae</taxon>
        <taxon>rosids</taxon>
        <taxon>fabids</taxon>
        <taxon>Fabales</taxon>
        <taxon>Fabaceae</taxon>
        <taxon>Papilionoideae</taxon>
        <taxon>50 kb inversion clade</taxon>
        <taxon>NPAAA clade</taxon>
        <taxon>indigoferoid/millettioid clade</taxon>
        <taxon>Phaseoleae</taxon>
        <taxon>Mucuna</taxon>
    </lineage>
</organism>
<comment type="caution">
    <text evidence="2">The sequence shown here is derived from an EMBL/GenBank/DDBJ whole genome shotgun (WGS) entry which is preliminary data.</text>
</comment>
<evidence type="ECO:0000313" key="3">
    <source>
        <dbReference type="Proteomes" id="UP000257109"/>
    </source>
</evidence>
<evidence type="ECO:0008006" key="4">
    <source>
        <dbReference type="Google" id="ProtNLM"/>
    </source>
</evidence>
<proteinExistence type="predicted"/>
<dbReference type="EMBL" id="QJKJ01014412">
    <property type="protein sequence ID" value="RDX64381.1"/>
    <property type="molecule type" value="Genomic_DNA"/>
</dbReference>
<dbReference type="OrthoDB" id="1747743at2759"/>
<reference evidence="2" key="1">
    <citation type="submission" date="2018-05" db="EMBL/GenBank/DDBJ databases">
        <title>Draft genome of Mucuna pruriens seed.</title>
        <authorList>
            <person name="Nnadi N.E."/>
            <person name="Vos R."/>
            <person name="Hasami M.H."/>
            <person name="Devisetty U.K."/>
            <person name="Aguiy J.C."/>
        </authorList>
    </citation>
    <scope>NUCLEOTIDE SEQUENCE [LARGE SCALE GENOMIC DNA]</scope>
    <source>
        <strain evidence="2">JCA_2017</strain>
    </source>
</reference>
<gene>
    <name evidence="2" type="ORF">CR513_57070</name>
</gene>
<feature type="non-terminal residue" evidence="2">
    <location>
        <position position="1"/>
    </location>
</feature>
<feature type="region of interest" description="Disordered" evidence="1">
    <location>
        <begin position="46"/>
        <end position="106"/>
    </location>
</feature>
<dbReference type="Proteomes" id="UP000257109">
    <property type="component" value="Unassembled WGS sequence"/>
</dbReference>
<evidence type="ECO:0000313" key="2">
    <source>
        <dbReference type="EMBL" id="RDX64381.1"/>
    </source>
</evidence>
<sequence>MRERFVPLFYKRDLFVKLQKMYQGARSVEEYFKEMKMTIIRAQIDEHGRKSYPTSSSYWKGKDKKEEKLLRRNKSPKKGSAPYKGHGDEVSKGNAIMPRNFQRSRL</sequence>